<dbReference type="EMBL" id="JAOTJC010000006">
    <property type="protein sequence ID" value="MCU7554331.1"/>
    <property type="molecule type" value="Genomic_DNA"/>
</dbReference>
<evidence type="ECO:0000256" key="9">
    <source>
        <dbReference type="NCBIfam" id="TIGR01128"/>
    </source>
</evidence>
<name>A0ABT2VLX7_9ALTE</name>
<comment type="similarity">
    <text evidence="7">Belongs to the DNA polymerase HolA subunit family.</text>
</comment>
<dbReference type="Gene3D" id="1.10.8.60">
    <property type="match status" value="1"/>
</dbReference>
<evidence type="ECO:0000256" key="8">
    <source>
        <dbReference type="ARBA" id="ARBA00049244"/>
    </source>
</evidence>
<evidence type="ECO:0000313" key="13">
    <source>
        <dbReference type="Proteomes" id="UP001209257"/>
    </source>
</evidence>
<feature type="domain" description="DNA polymerase III delta N-terminal" evidence="10">
    <location>
        <begin position="20"/>
        <end position="130"/>
    </location>
</feature>
<dbReference type="EC" id="2.7.7.7" evidence="1 9"/>
<evidence type="ECO:0000256" key="5">
    <source>
        <dbReference type="ARBA" id="ARBA00022705"/>
    </source>
</evidence>
<keyword evidence="5" id="KW-0235">DNA replication</keyword>
<protein>
    <recommendedName>
        <fullName evidence="2 9">DNA polymerase III subunit delta</fullName>
        <ecNumber evidence="1 9">2.7.7.7</ecNumber>
    </recommendedName>
</protein>
<dbReference type="InterPro" id="IPR010372">
    <property type="entry name" value="DNA_pol3_delta_N"/>
</dbReference>
<gene>
    <name evidence="12" type="primary">holA</name>
    <name evidence="12" type="ORF">OCL06_06950</name>
</gene>
<keyword evidence="13" id="KW-1185">Reference proteome</keyword>
<proteinExistence type="inferred from homology"/>
<dbReference type="PANTHER" id="PTHR34388">
    <property type="entry name" value="DNA POLYMERASE III SUBUNIT DELTA"/>
    <property type="match status" value="1"/>
</dbReference>
<accession>A0ABT2VLX7</accession>
<evidence type="ECO:0000259" key="10">
    <source>
        <dbReference type="Pfam" id="PF06144"/>
    </source>
</evidence>
<evidence type="ECO:0000256" key="1">
    <source>
        <dbReference type="ARBA" id="ARBA00012417"/>
    </source>
</evidence>
<evidence type="ECO:0000256" key="6">
    <source>
        <dbReference type="ARBA" id="ARBA00022932"/>
    </source>
</evidence>
<evidence type="ECO:0000256" key="7">
    <source>
        <dbReference type="ARBA" id="ARBA00034754"/>
    </source>
</evidence>
<evidence type="ECO:0000256" key="3">
    <source>
        <dbReference type="ARBA" id="ARBA00022679"/>
    </source>
</evidence>
<dbReference type="InterPro" id="IPR027417">
    <property type="entry name" value="P-loop_NTPase"/>
</dbReference>
<dbReference type="InterPro" id="IPR005790">
    <property type="entry name" value="DNA_polIII_delta"/>
</dbReference>
<evidence type="ECO:0000256" key="2">
    <source>
        <dbReference type="ARBA" id="ARBA00017703"/>
    </source>
</evidence>
<dbReference type="Gene3D" id="1.20.272.10">
    <property type="match status" value="1"/>
</dbReference>
<evidence type="ECO:0000256" key="4">
    <source>
        <dbReference type="ARBA" id="ARBA00022695"/>
    </source>
</evidence>
<reference evidence="13" key="1">
    <citation type="submission" date="2023-07" db="EMBL/GenBank/DDBJ databases">
        <title>Study on multiphase classification of strain Alteromonas salexigens isolated from the Yellow Sea.</title>
        <authorList>
            <person name="Sun L."/>
        </authorList>
    </citation>
    <scope>NUCLEOTIDE SEQUENCE [LARGE SCALE GENOMIC DNA]</scope>
    <source>
        <strain evidence="13">ASW11-19</strain>
    </source>
</reference>
<sequence length="344" mass="39246">MQVYPNRFAQELKNGLKPCYLIFGDEPQQKFDIIDTIRSQARTSGFDERTVLVADKEFSWNQLLDATQSMSLFSDKQLIELELPTGKPGTEGSKVLQSVADSLDENTLLLIHGPRIGKDVQKGKWFKSLDAIGVHSICYPLEGKQLTGWLQDQLRSHALRVSPAGMQLIADFCEGNLLAAKQEIDKLALLYPGAAITDEQIEAAMVDQSRFTVFQLIDVMLSGEQQRCVKMLYRLESEGIEPNIIIWALLREWQTLWTLKQQMQAGQSVQWQRHGIWRNRQAFYQAALARLTLDQLNQIRDQLQQADFVFKNQTLPRPFVKLCHLCMLFLGVPLQNIPLLADDE</sequence>
<feature type="domain" description="DNA polymerase III subunit delta C-terminal" evidence="11">
    <location>
        <begin position="214"/>
        <end position="334"/>
    </location>
</feature>
<organism evidence="12 13">
    <name type="scientific">Alteromonas salexigens</name>
    <dbReference type="NCBI Taxonomy" id="2982530"/>
    <lineage>
        <taxon>Bacteria</taxon>
        <taxon>Pseudomonadati</taxon>
        <taxon>Pseudomonadota</taxon>
        <taxon>Gammaproteobacteria</taxon>
        <taxon>Alteromonadales</taxon>
        <taxon>Alteromonadaceae</taxon>
        <taxon>Alteromonas/Salinimonas group</taxon>
        <taxon>Alteromonas</taxon>
    </lineage>
</organism>
<dbReference type="NCBIfam" id="TIGR01128">
    <property type="entry name" value="holA"/>
    <property type="match status" value="1"/>
</dbReference>
<keyword evidence="4 12" id="KW-0548">Nucleotidyltransferase</keyword>
<keyword evidence="3 12" id="KW-0808">Transferase</keyword>
<evidence type="ECO:0000259" key="11">
    <source>
        <dbReference type="Pfam" id="PF14840"/>
    </source>
</evidence>
<comment type="catalytic activity">
    <reaction evidence="8">
        <text>DNA(n) + a 2'-deoxyribonucleoside 5'-triphosphate = DNA(n+1) + diphosphate</text>
        <dbReference type="Rhea" id="RHEA:22508"/>
        <dbReference type="Rhea" id="RHEA-COMP:17339"/>
        <dbReference type="Rhea" id="RHEA-COMP:17340"/>
        <dbReference type="ChEBI" id="CHEBI:33019"/>
        <dbReference type="ChEBI" id="CHEBI:61560"/>
        <dbReference type="ChEBI" id="CHEBI:173112"/>
        <dbReference type="EC" id="2.7.7.7"/>
    </reaction>
</comment>
<comment type="caution">
    <text evidence="12">The sequence shown here is derived from an EMBL/GenBank/DDBJ whole genome shotgun (WGS) entry which is preliminary data.</text>
</comment>
<dbReference type="Proteomes" id="UP001209257">
    <property type="component" value="Unassembled WGS sequence"/>
</dbReference>
<dbReference type="GO" id="GO:0003887">
    <property type="term" value="F:DNA-directed DNA polymerase activity"/>
    <property type="evidence" value="ECO:0007669"/>
    <property type="project" value="UniProtKB-EC"/>
</dbReference>
<keyword evidence="6" id="KW-0239">DNA-directed DNA polymerase</keyword>
<evidence type="ECO:0000313" key="12">
    <source>
        <dbReference type="EMBL" id="MCU7554331.1"/>
    </source>
</evidence>
<dbReference type="CDD" id="cd18138">
    <property type="entry name" value="HLD_clamp_pol_III_delta"/>
    <property type="match status" value="1"/>
</dbReference>
<dbReference type="Pfam" id="PF06144">
    <property type="entry name" value="DNA_pol3_delta"/>
    <property type="match status" value="1"/>
</dbReference>
<dbReference type="SUPFAM" id="SSF48019">
    <property type="entry name" value="post-AAA+ oligomerization domain-like"/>
    <property type="match status" value="1"/>
</dbReference>
<dbReference type="SUPFAM" id="SSF52540">
    <property type="entry name" value="P-loop containing nucleoside triphosphate hydrolases"/>
    <property type="match status" value="1"/>
</dbReference>
<dbReference type="Pfam" id="PF14840">
    <property type="entry name" value="DNA_pol3_delt_C"/>
    <property type="match status" value="1"/>
</dbReference>
<dbReference type="PANTHER" id="PTHR34388:SF1">
    <property type="entry name" value="DNA POLYMERASE III SUBUNIT DELTA"/>
    <property type="match status" value="1"/>
</dbReference>
<dbReference type="InterPro" id="IPR032780">
    <property type="entry name" value="DNA_pol3_delt_C"/>
</dbReference>
<dbReference type="RefSeq" id="WP_262993008.1">
    <property type="nucleotide sequence ID" value="NZ_JAOTJC010000006.1"/>
</dbReference>
<dbReference type="Gene3D" id="3.40.50.300">
    <property type="entry name" value="P-loop containing nucleotide triphosphate hydrolases"/>
    <property type="match status" value="1"/>
</dbReference>
<dbReference type="InterPro" id="IPR008921">
    <property type="entry name" value="DNA_pol3_clamp-load_cplx_C"/>
</dbReference>